<proteinExistence type="predicted"/>
<dbReference type="Proteomes" id="UP001183222">
    <property type="component" value="Unassembled WGS sequence"/>
</dbReference>
<sequence length="134" mass="12986">VGLVGVVGAGGAHTPVAAEAAFVARVSGSTAVRYDDVAGSRVRALLADPDRLPDVDCLVVVAGMDAALVATLGALTDVPVVAVPTSAGQPAGLGGLGALMTMLTAAAPGVAVTNVDNGWSAGVFAARVARRAAR</sequence>
<dbReference type="Gene3D" id="3.40.50.1970">
    <property type="match status" value="1"/>
</dbReference>
<organism evidence="2 3">
    <name type="scientific">Blastococcus goldschmidtiae</name>
    <dbReference type="NCBI Taxonomy" id="3075546"/>
    <lineage>
        <taxon>Bacteria</taxon>
        <taxon>Bacillati</taxon>
        <taxon>Actinomycetota</taxon>
        <taxon>Actinomycetes</taxon>
        <taxon>Geodermatophilales</taxon>
        <taxon>Geodermatophilaceae</taxon>
        <taxon>Blastococcus</taxon>
    </lineage>
</organism>
<gene>
    <name evidence="2" type="ORF">RM425_20150</name>
</gene>
<evidence type="ECO:0000313" key="2">
    <source>
        <dbReference type="EMBL" id="MDT0278220.1"/>
    </source>
</evidence>
<keyword evidence="3" id="KW-1185">Reference proteome</keyword>
<reference evidence="3" key="1">
    <citation type="submission" date="2023-07" db="EMBL/GenBank/DDBJ databases">
        <title>30 novel species of actinomycetes from the DSMZ collection.</title>
        <authorList>
            <person name="Nouioui I."/>
        </authorList>
    </citation>
    <scope>NUCLEOTIDE SEQUENCE [LARGE SCALE GENOMIC DNA]</scope>
    <source>
        <strain evidence="3">DSM 46792</strain>
    </source>
</reference>
<dbReference type="SMART" id="SM01001">
    <property type="entry name" value="AIRC"/>
    <property type="match status" value="1"/>
</dbReference>
<protein>
    <submittedName>
        <fullName evidence="2">AIR carboxylase family protein</fullName>
    </submittedName>
</protein>
<feature type="domain" description="PurE" evidence="1">
    <location>
        <begin position="2"/>
        <end position="134"/>
    </location>
</feature>
<evidence type="ECO:0000259" key="1">
    <source>
        <dbReference type="SMART" id="SM01001"/>
    </source>
</evidence>
<comment type="caution">
    <text evidence="2">The sequence shown here is derived from an EMBL/GenBank/DDBJ whole genome shotgun (WGS) entry which is preliminary data.</text>
</comment>
<accession>A0ABU2KDF5</accession>
<dbReference type="SUPFAM" id="SSF52255">
    <property type="entry name" value="N5-CAIR mutase (phosphoribosylaminoimidazole carboxylase, PurE)"/>
    <property type="match status" value="1"/>
</dbReference>
<dbReference type="PANTHER" id="PTHR43064">
    <property type="entry name" value="PHOSPHORIBOSYLAMINOIMIDAZOLE CARBOXYLASE-RELATED"/>
    <property type="match status" value="1"/>
</dbReference>
<dbReference type="InterPro" id="IPR039476">
    <property type="entry name" value="P2CMN_synthase_LarB"/>
</dbReference>
<dbReference type="RefSeq" id="WP_311347018.1">
    <property type="nucleotide sequence ID" value="NZ_JAVREI010000021.1"/>
</dbReference>
<feature type="non-terminal residue" evidence="2">
    <location>
        <position position="1"/>
    </location>
</feature>
<dbReference type="InterPro" id="IPR000031">
    <property type="entry name" value="PurE_dom"/>
</dbReference>
<dbReference type="PANTHER" id="PTHR43064:SF1">
    <property type="entry name" value="SLL1489 PROTEIN"/>
    <property type="match status" value="1"/>
</dbReference>
<dbReference type="Pfam" id="PF00731">
    <property type="entry name" value="AIRC"/>
    <property type="match status" value="1"/>
</dbReference>
<dbReference type="EMBL" id="JAVREI010000021">
    <property type="protein sequence ID" value="MDT0278220.1"/>
    <property type="molecule type" value="Genomic_DNA"/>
</dbReference>
<name>A0ABU2KDF5_9ACTN</name>
<evidence type="ECO:0000313" key="3">
    <source>
        <dbReference type="Proteomes" id="UP001183222"/>
    </source>
</evidence>